<evidence type="ECO:0000313" key="1">
    <source>
        <dbReference type="EMBL" id="RZF53666.1"/>
    </source>
</evidence>
<protein>
    <submittedName>
        <fullName evidence="1">Uncharacterized protein</fullName>
    </submittedName>
</protein>
<sequence>MKVQVRVTDINRQKMQFTVEAIDGSNLILKRSFQFKTESKKHIESVINKELKTFNKPSYGGIEIVFMCRLGVLS</sequence>
<reference evidence="1 2" key="1">
    <citation type="submission" date="2019-02" db="EMBL/GenBank/DDBJ databases">
        <title>The draft genome of Acinetobacter halotolerans strain JCM 31009.</title>
        <authorList>
            <person name="Qin J."/>
            <person name="Feng Y."/>
            <person name="Nemec A."/>
            <person name="Zong Z."/>
        </authorList>
    </citation>
    <scope>NUCLEOTIDE SEQUENCE [LARGE SCALE GENOMIC DNA]</scope>
    <source>
        <strain evidence="1 2">JCM 31009</strain>
    </source>
</reference>
<comment type="caution">
    <text evidence="1">The sequence shown here is derived from an EMBL/GenBank/DDBJ whole genome shotgun (WGS) entry which is preliminary data.</text>
</comment>
<proteinExistence type="predicted"/>
<dbReference type="AlphaFoldDB" id="A0A4Q6XA01"/>
<name>A0A4Q6XA01_9GAMM</name>
<evidence type="ECO:0000313" key="2">
    <source>
        <dbReference type="Proteomes" id="UP000292110"/>
    </source>
</evidence>
<keyword evidence="2" id="KW-1185">Reference proteome</keyword>
<accession>A0A4Q6XA01</accession>
<dbReference type="RefSeq" id="WP_130161736.1">
    <property type="nucleotide sequence ID" value="NZ_SGIM01000004.1"/>
</dbReference>
<dbReference type="EMBL" id="SGIM01000004">
    <property type="protein sequence ID" value="RZF53666.1"/>
    <property type="molecule type" value="Genomic_DNA"/>
</dbReference>
<organism evidence="1 2">
    <name type="scientific">Acinetobacter halotolerans</name>
    <dbReference type="NCBI Taxonomy" id="1752076"/>
    <lineage>
        <taxon>Bacteria</taxon>
        <taxon>Pseudomonadati</taxon>
        <taxon>Pseudomonadota</taxon>
        <taxon>Gammaproteobacteria</taxon>
        <taxon>Moraxellales</taxon>
        <taxon>Moraxellaceae</taxon>
        <taxon>Acinetobacter</taxon>
    </lineage>
</organism>
<gene>
    <name evidence="1" type="ORF">EXE30_06740</name>
</gene>
<dbReference type="Proteomes" id="UP000292110">
    <property type="component" value="Unassembled WGS sequence"/>
</dbReference>